<gene>
    <name evidence="8" type="ORF">PIIN_01804</name>
</gene>
<accession>G4T9F7</accession>
<evidence type="ECO:0000259" key="7">
    <source>
        <dbReference type="Pfam" id="PF01048"/>
    </source>
</evidence>
<evidence type="ECO:0000256" key="3">
    <source>
        <dbReference type="ARBA" id="ARBA00011886"/>
    </source>
</evidence>
<dbReference type="eggNOG" id="KOG3984">
    <property type="taxonomic scope" value="Eukaryota"/>
</dbReference>
<dbReference type="OMA" id="HICAQFT"/>
<dbReference type="InterPro" id="IPR035994">
    <property type="entry name" value="Nucleoside_phosphorylase_sf"/>
</dbReference>
<keyword evidence="5" id="KW-0808">Transferase</keyword>
<keyword evidence="4" id="KW-0328">Glycosyltransferase</keyword>
<evidence type="ECO:0000256" key="2">
    <source>
        <dbReference type="ARBA" id="ARBA00006751"/>
    </source>
</evidence>
<evidence type="ECO:0000256" key="6">
    <source>
        <dbReference type="ARBA" id="ARBA00031036"/>
    </source>
</evidence>
<evidence type="ECO:0000256" key="1">
    <source>
        <dbReference type="ARBA" id="ARBA00005058"/>
    </source>
</evidence>
<dbReference type="Proteomes" id="UP000007148">
    <property type="component" value="Unassembled WGS sequence"/>
</dbReference>
<dbReference type="SUPFAM" id="SSF53167">
    <property type="entry name" value="Purine and uridine phosphorylases"/>
    <property type="match status" value="1"/>
</dbReference>
<proteinExistence type="inferred from homology"/>
<comment type="caution">
    <text evidence="8">The sequence shown here is derived from an EMBL/GenBank/DDBJ whole genome shotgun (WGS) entry which is preliminary data.</text>
</comment>
<evidence type="ECO:0000313" key="8">
    <source>
        <dbReference type="EMBL" id="CCA67935.1"/>
    </source>
</evidence>
<dbReference type="EMBL" id="CAFZ01000022">
    <property type="protein sequence ID" value="CCA67935.1"/>
    <property type="molecule type" value="Genomic_DNA"/>
</dbReference>
<feature type="domain" description="Nucleoside phosphorylase" evidence="7">
    <location>
        <begin position="9"/>
        <end position="173"/>
    </location>
</feature>
<dbReference type="UniPathway" id="UPA00606"/>
<dbReference type="CDD" id="cd09009">
    <property type="entry name" value="PNP-EcPNPII_like"/>
    <property type="match status" value="1"/>
</dbReference>
<evidence type="ECO:0000313" key="9">
    <source>
        <dbReference type="Proteomes" id="UP000007148"/>
    </source>
</evidence>
<evidence type="ECO:0000256" key="5">
    <source>
        <dbReference type="ARBA" id="ARBA00022679"/>
    </source>
</evidence>
<keyword evidence="9" id="KW-1185">Reference proteome</keyword>
<dbReference type="GO" id="GO:0009116">
    <property type="term" value="P:nucleoside metabolic process"/>
    <property type="evidence" value="ECO:0007669"/>
    <property type="project" value="InterPro"/>
</dbReference>
<dbReference type="InterPro" id="IPR011268">
    <property type="entry name" value="Purine_phosphorylase"/>
</dbReference>
<dbReference type="GO" id="GO:0005737">
    <property type="term" value="C:cytoplasm"/>
    <property type="evidence" value="ECO:0007669"/>
    <property type="project" value="TreeGrafter"/>
</dbReference>
<dbReference type="OrthoDB" id="10261782at2759"/>
<dbReference type="Gene3D" id="3.40.50.1580">
    <property type="entry name" value="Nucleoside phosphorylase domain"/>
    <property type="match status" value="1"/>
</dbReference>
<organism evidence="8 9">
    <name type="scientific">Serendipita indica (strain DSM 11827)</name>
    <name type="common">Root endophyte fungus</name>
    <name type="synonym">Piriformospora indica</name>
    <dbReference type="NCBI Taxonomy" id="1109443"/>
    <lineage>
        <taxon>Eukaryota</taxon>
        <taxon>Fungi</taxon>
        <taxon>Dikarya</taxon>
        <taxon>Basidiomycota</taxon>
        <taxon>Agaricomycotina</taxon>
        <taxon>Agaricomycetes</taxon>
        <taxon>Sebacinales</taxon>
        <taxon>Serendipitaceae</taxon>
        <taxon>Serendipita</taxon>
    </lineage>
</organism>
<dbReference type="PANTHER" id="PTHR11904:SF9">
    <property type="entry name" value="PURINE NUCLEOSIDE PHOSPHORYLASE-RELATED"/>
    <property type="match status" value="1"/>
</dbReference>
<dbReference type="PANTHER" id="PTHR11904">
    <property type="entry name" value="METHYLTHIOADENOSINE/PURINE NUCLEOSIDE PHOSPHORYLASE"/>
    <property type="match status" value="1"/>
</dbReference>
<protein>
    <recommendedName>
        <fullName evidence="3">purine-nucleoside phosphorylase</fullName>
        <ecNumber evidence="3">2.4.2.1</ecNumber>
    </recommendedName>
    <alternativeName>
        <fullName evidence="6">Inosine-guanosine phosphorylase</fullName>
    </alternativeName>
</protein>
<reference evidence="8 9" key="1">
    <citation type="journal article" date="2011" name="PLoS Pathog.">
        <title>Endophytic Life Strategies Decoded by Genome and Transcriptome Analyses of the Mutualistic Root Symbiont Piriformospora indica.</title>
        <authorList>
            <person name="Zuccaro A."/>
            <person name="Lahrmann U."/>
            <person name="Guldener U."/>
            <person name="Langen G."/>
            <person name="Pfiffi S."/>
            <person name="Biedenkopf D."/>
            <person name="Wong P."/>
            <person name="Samans B."/>
            <person name="Grimm C."/>
            <person name="Basiewicz M."/>
            <person name="Murat C."/>
            <person name="Martin F."/>
            <person name="Kogel K.H."/>
        </authorList>
    </citation>
    <scope>NUCLEOTIDE SEQUENCE [LARGE SCALE GENOMIC DNA]</scope>
    <source>
        <strain evidence="8 9">DSM 11827</strain>
    </source>
</reference>
<evidence type="ECO:0000256" key="4">
    <source>
        <dbReference type="ARBA" id="ARBA00022676"/>
    </source>
</evidence>
<comment type="similarity">
    <text evidence="2">Belongs to the PNP/MTAP phosphorylase family.</text>
</comment>
<dbReference type="GO" id="GO:0004731">
    <property type="term" value="F:purine-nucleoside phosphorylase activity"/>
    <property type="evidence" value="ECO:0007669"/>
    <property type="project" value="UniProtKB-EC"/>
</dbReference>
<name>G4T9F7_SERID</name>
<dbReference type="EC" id="2.4.2.1" evidence="3"/>
<dbReference type="STRING" id="1109443.G4T9F7"/>
<sequence>MLGRFHVYEGHSPQQVTFPVRLFARLGCRNIILTNAAGSLNPRIPAGTIVAIHDHISLPSMTGLNPLYGTTSTSTHSPRFLPLSNAYSRTLRKYLFHASMQLNLPPETLVEGTYCWVTGPTYETAAEGRWLREIGGDVVGASTVPEVMAARDEGMDVLVLSLVTNAVVIPIGEKQGVKKEVERELAGMKYGDSDEKVVSHDEVLAMGIYKAEVVKQLVMSVVQMIV</sequence>
<dbReference type="HOGENOM" id="CLU_054456_1_3_1"/>
<dbReference type="InterPro" id="IPR000845">
    <property type="entry name" value="Nucleoside_phosphorylase_d"/>
</dbReference>
<comment type="pathway">
    <text evidence="1">Purine metabolism; purine nucleoside salvage.</text>
</comment>
<dbReference type="InParanoid" id="G4T9F7"/>
<dbReference type="AlphaFoldDB" id="G4T9F7"/>
<dbReference type="Pfam" id="PF01048">
    <property type="entry name" value="PNP_UDP_1"/>
    <property type="match status" value="1"/>
</dbReference>